<gene>
    <name evidence="2" type="primary">mnhG</name>
    <name evidence="2" type="ORF">ACFSKP_01400</name>
</gene>
<dbReference type="RefSeq" id="WP_250429737.1">
    <property type="nucleotide sequence ID" value="NZ_JALPRR010000002.1"/>
</dbReference>
<evidence type="ECO:0000313" key="2">
    <source>
        <dbReference type="EMBL" id="MFD2244889.1"/>
    </source>
</evidence>
<keyword evidence="1" id="KW-0472">Membrane</keyword>
<feature type="transmembrane region" description="Helical" evidence="1">
    <location>
        <begin position="46"/>
        <end position="65"/>
    </location>
</feature>
<dbReference type="PANTHER" id="PTHR34703:SF1">
    <property type="entry name" value="ANTIPORTER SUBUNIT MNHG2-RELATED"/>
    <property type="match status" value="1"/>
</dbReference>
<dbReference type="InterPro" id="IPR005133">
    <property type="entry name" value="PhaG_MnhG_YufB"/>
</dbReference>
<evidence type="ECO:0000313" key="3">
    <source>
        <dbReference type="Proteomes" id="UP001597374"/>
    </source>
</evidence>
<reference evidence="3" key="1">
    <citation type="journal article" date="2019" name="Int. J. Syst. Evol. Microbiol.">
        <title>The Global Catalogue of Microorganisms (GCM) 10K type strain sequencing project: providing services to taxonomists for standard genome sequencing and annotation.</title>
        <authorList>
            <consortium name="The Broad Institute Genomics Platform"/>
            <consortium name="The Broad Institute Genome Sequencing Center for Infectious Disease"/>
            <person name="Wu L."/>
            <person name="Ma J."/>
        </authorList>
    </citation>
    <scope>NUCLEOTIDE SEQUENCE [LARGE SCALE GENOMIC DNA]</scope>
    <source>
        <strain evidence="3">CGMCC 4.1782</strain>
    </source>
</reference>
<feature type="transmembrane region" description="Helical" evidence="1">
    <location>
        <begin position="13"/>
        <end position="34"/>
    </location>
</feature>
<dbReference type="PANTHER" id="PTHR34703">
    <property type="entry name" value="ANTIPORTER SUBUNIT MNHG2-RELATED"/>
    <property type="match status" value="1"/>
</dbReference>
<proteinExistence type="predicted"/>
<comment type="caution">
    <text evidence="2">The sequence shown here is derived from an EMBL/GenBank/DDBJ whole genome shotgun (WGS) entry which is preliminary data.</text>
</comment>
<feature type="transmembrane region" description="Helical" evidence="1">
    <location>
        <begin position="71"/>
        <end position="93"/>
    </location>
</feature>
<organism evidence="2 3">
    <name type="scientific">Pontibacter ruber</name>
    <dbReference type="NCBI Taxonomy" id="1343895"/>
    <lineage>
        <taxon>Bacteria</taxon>
        <taxon>Pseudomonadati</taxon>
        <taxon>Bacteroidota</taxon>
        <taxon>Cytophagia</taxon>
        <taxon>Cytophagales</taxon>
        <taxon>Hymenobacteraceae</taxon>
        <taxon>Pontibacter</taxon>
    </lineage>
</organism>
<evidence type="ECO:0000256" key="1">
    <source>
        <dbReference type="SAM" id="Phobius"/>
    </source>
</evidence>
<dbReference type="NCBIfam" id="NF009314">
    <property type="entry name" value="PRK12674.1-2"/>
    <property type="match status" value="1"/>
</dbReference>
<dbReference type="Pfam" id="PF03334">
    <property type="entry name" value="PhaG_MnhG_YufB"/>
    <property type="match status" value="1"/>
</dbReference>
<keyword evidence="3" id="KW-1185">Reference proteome</keyword>
<protein>
    <submittedName>
        <fullName evidence="2">Monovalent cation/H(+) antiporter subunit G</fullName>
    </submittedName>
</protein>
<dbReference type="NCBIfam" id="TIGR01300">
    <property type="entry name" value="CPA3_mnhG_phaG"/>
    <property type="match status" value="1"/>
</dbReference>
<dbReference type="Proteomes" id="UP001597374">
    <property type="component" value="Unassembled WGS sequence"/>
</dbReference>
<name>A0ABW5CUH6_9BACT</name>
<dbReference type="EMBL" id="JBHUIM010000001">
    <property type="protein sequence ID" value="MFD2244889.1"/>
    <property type="molecule type" value="Genomic_DNA"/>
</dbReference>
<keyword evidence="1" id="KW-1133">Transmembrane helix</keyword>
<sequence>MWEEIDLLKLREIISSVFILLGIAFMLIASIGLLRFPDFYCRMSAITKGSTLGLGLIVSGMGIYFNQPDMALKVTLIISFTFVTAPVAAHVMARTAVRNKVPFWYKTNLTEFKEYLRKKHQEDKEAKKEEPAPKA</sequence>
<accession>A0ABW5CUH6</accession>
<keyword evidence="1" id="KW-0812">Transmembrane</keyword>